<evidence type="ECO:0000313" key="2">
    <source>
        <dbReference type="EMBL" id="KAK2177806.1"/>
    </source>
</evidence>
<proteinExistence type="predicted"/>
<name>A0AAD9NRD9_RIDPI</name>
<reference evidence="2" key="1">
    <citation type="journal article" date="2023" name="Mol. Biol. Evol.">
        <title>Third-Generation Sequencing Reveals the Adaptive Role of the Epigenome in Three Deep-Sea Polychaetes.</title>
        <authorList>
            <person name="Perez M."/>
            <person name="Aroh O."/>
            <person name="Sun Y."/>
            <person name="Lan Y."/>
            <person name="Juniper S.K."/>
            <person name="Young C.R."/>
            <person name="Angers B."/>
            <person name="Qian P.Y."/>
        </authorList>
    </citation>
    <scope>NUCLEOTIDE SEQUENCE</scope>
    <source>
        <strain evidence="2">R07B-5</strain>
    </source>
</reference>
<evidence type="ECO:0000313" key="3">
    <source>
        <dbReference type="Proteomes" id="UP001209878"/>
    </source>
</evidence>
<feature type="compositionally biased region" description="Basic residues" evidence="1">
    <location>
        <begin position="20"/>
        <end position="34"/>
    </location>
</feature>
<comment type="caution">
    <text evidence="2">The sequence shown here is derived from an EMBL/GenBank/DDBJ whole genome shotgun (WGS) entry which is preliminary data.</text>
</comment>
<organism evidence="2 3">
    <name type="scientific">Ridgeia piscesae</name>
    <name type="common">Tubeworm</name>
    <dbReference type="NCBI Taxonomy" id="27915"/>
    <lineage>
        <taxon>Eukaryota</taxon>
        <taxon>Metazoa</taxon>
        <taxon>Spiralia</taxon>
        <taxon>Lophotrochozoa</taxon>
        <taxon>Annelida</taxon>
        <taxon>Polychaeta</taxon>
        <taxon>Sedentaria</taxon>
        <taxon>Canalipalpata</taxon>
        <taxon>Sabellida</taxon>
        <taxon>Siboglinidae</taxon>
        <taxon>Ridgeia</taxon>
    </lineage>
</organism>
<accession>A0AAD9NRD9</accession>
<dbReference type="AlphaFoldDB" id="A0AAD9NRD9"/>
<evidence type="ECO:0000256" key="1">
    <source>
        <dbReference type="SAM" id="MobiDB-lite"/>
    </source>
</evidence>
<feature type="region of interest" description="Disordered" evidence="1">
    <location>
        <begin position="1"/>
        <end position="52"/>
    </location>
</feature>
<gene>
    <name evidence="2" type="ORF">NP493_577g00000</name>
</gene>
<protein>
    <submittedName>
        <fullName evidence="2">Uncharacterized protein</fullName>
    </submittedName>
</protein>
<feature type="compositionally biased region" description="Polar residues" evidence="1">
    <location>
        <begin position="1"/>
        <end position="11"/>
    </location>
</feature>
<dbReference type="EMBL" id="JAODUO010000577">
    <property type="protein sequence ID" value="KAK2177806.1"/>
    <property type="molecule type" value="Genomic_DNA"/>
</dbReference>
<sequence length="171" mass="19193">MGKKVQSNATEETGVPGMSARKHKKHHKHRHKRHKDSESVGDGGVEDPPQLPTIKLKLKIGTETMGTKSVMKSECEGEMDVEVSTLPDMKDGADISDGEKEWLDALEAGTLDDNGDVKKARDVSLLTPRQVSLFTPRQVSLFMPRQASLFTHRQVCLFTHRQVSFYSHRDR</sequence>
<dbReference type="Proteomes" id="UP001209878">
    <property type="component" value="Unassembled WGS sequence"/>
</dbReference>
<keyword evidence="3" id="KW-1185">Reference proteome</keyword>